<feature type="compositionally biased region" description="Low complexity" evidence="1">
    <location>
        <begin position="374"/>
        <end position="405"/>
    </location>
</feature>
<evidence type="ECO:0000256" key="1">
    <source>
        <dbReference type="SAM" id="MobiDB-lite"/>
    </source>
</evidence>
<dbReference type="InterPro" id="IPR029058">
    <property type="entry name" value="AB_hydrolase_fold"/>
</dbReference>
<dbReference type="InterPro" id="IPR022742">
    <property type="entry name" value="Hydrolase_4"/>
</dbReference>
<feature type="compositionally biased region" description="Polar residues" evidence="1">
    <location>
        <begin position="441"/>
        <end position="452"/>
    </location>
</feature>
<gene>
    <name evidence="3" type="ORF">JKF63_02836</name>
</gene>
<evidence type="ECO:0000313" key="3">
    <source>
        <dbReference type="EMBL" id="KAG5498550.1"/>
    </source>
</evidence>
<dbReference type="RefSeq" id="XP_067755304.1">
    <property type="nucleotide sequence ID" value="XM_067898860.1"/>
</dbReference>
<evidence type="ECO:0000313" key="4">
    <source>
        <dbReference type="Proteomes" id="UP000674318"/>
    </source>
</evidence>
<protein>
    <recommendedName>
        <fullName evidence="2">Serine aminopeptidase S33 domain-containing protein</fullName>
    </recommendedName>
</protein>
<organism evidence="3 4">
    <name type="scientific">Porcisia hertigi</name>
    <dbReference type="NCBI Taxonomy" id="2761500"/>
    <lineage>
        <taxon>Eukaryota</taxon>
        <taxon>Discoba</taxon>
        <taxon>Euglenozoa</taxon>
        <taxon>Kinetoplastea</taxon>
        <taxon>Metakinetoplastina</taxon>
        <taxon>Trypanosomatida</taxon>
        <taxon>Trypanosomatidae</taxon>
        <taxon>Leishmaniinae</taxon>
        <taxon>Porcisia</taxon>
    </lineage>
</organism>
<accession>A0A836IMC1</accession>
<sequence>MISVKDVFLHLTSGPGLMDNICNFIIRPPRSNYSVRDLGPDIFRIGDKGTERFMRQDFELENMRGMRLCCSWFKPYPTRRVPCVVYCHENCGGRCSGLEAIFLLEEGFSLFCFDFCGCGMSEGEYTSLGFYERQDLVAVIEFLMLKGDEVDGVALWGRSMGAVAAIMYASKDPWIRCIVCDSPFASLRLLIDDLVERHGGRAARAVPKILLRGIVESIRKRIMRRAAFDIDDLNSVKYANACHVPALLLHGADDDFVSPAHSELIRDAFRIPCLQQFTPGGHNDERDADMQKLISAFLHLYLVDKPQGARDMQALREMAVSNAAAAAAVADSTGTDTTKAVSSERSASASRAPKQPQAPTSYSLRCVAAASMSSSTTSAPTSTSAPLSARSSSALRAARGASPSPLDRAGREFCSAHNAIISSETAPGPARSSPHRPTHPGSPSETQGSSDAFTAAGTAGLLPPSDATVLLSSSSTEVRSADA</sequence>
<dbReference type="Proteomes" id="UP000674318">
    <property type="component" value="Unassembled WGS sequence"/>
</dbReference>
<feature type="region of interest" description="Disordered" evidence="1">
    <location>
        <begin position="423"/>
        <end position="483"/>
    </location>
</feature>
<feature type="domain" description="Serine aminopeptidase S33" evidence="2">
    <location>
        <begin position="103"/>
        <end position="226"/>
    </location>
</feature>
<dbReference type="InterPro" id="IPR052920">
    <property type="entry name" value="DNA-binding_regulatory"/>
</dbReference>
<feature type="compositionally biased region" description="Low complexity" evidence="1">
    <location>
        <begin position="340"/>
        <end position="352"/>
    </location>
</feature>
<dbReference type="KEGG" id="phet:94288937"/>
<proteinExistence type="predicted"/>
<reference evidence="3 4" key="1">
    <citation type="submission" date="2021-02" db="EMBL/GenBank/DDBJ databases">
        <title>Porcisia hertigi Genome sequencing and assembly.</title>
        <authorList>
            <person name="Almutairi H."/>
            <person name="Gatherer D."/>
        </authorList>
    </citation>
    <scope>NUCLEOTIDE SEQUENCE [LARGE SCALE GENOMIC DNA]</scope>
    <source>
        <strain evidence="3 4">C119</strain>
    </source>
</reference>
<dbReference type="Pfam" id="PF12146">
    <property type="entry name" value="Hydrolase_4"/>
    <property type="match status" value="1"/>
</dbReference>
<name>A0A836IMC1_9TRYP</name>
<feature type="region of interest" description="Disordered" evidence="1">
    <location>
        <begin position="374"/>
        <end position="409"/>
    </location>
</feature>
<evidence type="ECO:0000259" key="2">
    <source>
        <dbReference type="Pfam" id="PF12146"/>
    </source>
</evidence>
<dbReference type="OrthoDB" id="10249433at2759"/>
<keyword evidence="4" id="KW-1185">Reference proteome</keyword>
<dbReference type="GeneID" id="94288937"/>
<comment type="caution">
    <text evidence="3">The sequence shown here is derived from an EMBL/GenBank/DDBJ whole genome shotgun (WGS) entry which is preliminary data.</text>
</comment>
<feature type="region of interest" description="Disordered" evidence="1">
    <location>
        <begin position="328"/>
        <end position="361"/>
    </location>
</feature>
<dbReference type="AlphaFoldDB" id="A0A836IMC1"/>
<feature type="compositionally biased region" description="Polar residues" evidence="1">
    <location>
        <begin position="470"/>
        <end position="483"/>
    </location>
</feature>
<dbReference type="Gene3D" id="3.40.50.1820">
    <property type="entry name" value="alpha/beta hydrolase"/>
    <property type="match status" value="1"/>
</dbReference>
<dbReference type="EMBL" id="JAFJZO010000030">
    <property type="protein sequence ID" value="KAG5498550.1"/>
    <property type="molecule type" value="Genomic_DNA"/>
</dbReference>
<dbReference type="PANTHER" id="PTHR43358">
    <property type="entry name" value="ALPHA/BETA-HYDROLASE"/>
    <property type="match status" value="1"/>
</dbReference>
<dbReference type="PANTHER" id="PTHR43358:SF4">
    <property type="entry name" value="ALPHA_BETA HYDROLASE FOLD-1 DOMAIN-CONTAINING PROTEIN"/>
    <property type="match status" value="1"/>
</dbReference>
<dbReference type="SUPFAM" id="SSF53474">
    <property type="entry name" value="alpha/beta-Hydrolases"/>
    <property type="match status" value="1"/>
</dbReference>